<keyword evidence="1" id="KW-0396">Initiation factor</keyword>
<dbReference type="PANTHER" id="PTHR33070">
    <property type="entry name" value="OS06G0725500 PROTEIN"/>
    <property type="match status" value="1"/>
</dbReference>
<dbReference type="Proteomes" id="UP000327085">
    <property type="component" value="Chromosome 8"/>
</dbReference>
<dbReference type="InParanoid" id="A0A5E4FRP3"/>
<proteinExistence type="predicted"/>
<dbReference type="PANTHER" id="PTHR33070:SF129">
    <property type="entry name" value="DUF241 DOMAIN PROTEIN"/>
    <property type="match status" value="1"/>
</dbReference>
<reference evidence="2" key="1">
    <citation type="journal article" date="2020" name="Plant J.">
        <title>Transposons played a major role in the diversification between the closely related almond and peach genomes: results from the almond genome sequence.</title>
        <authorList>
            <person name="Alioto T."/>
            <person name="Alexiou K.G."/>
            <person name="Bardil A."/>
            <person name="Barteri F."/>
            <person name="Castanera R."/>
            <person name="Cruz F."/>
            <person name="Dhingra A."/>
            <person name="Duval H."/>
            <person name="Fernandez I Marti A."/>
            <person name="Frias L."/>
            <person name="Galan B."/>
            <person name="Garcia J.L."/>
            <person name="Howad W."/>
            <person name="Gomez-Garrido J."/>
            <person name="Gut M."/>
            <person name="Julca I."/>
            <person name="Morata J."/>
            <person name="Puigdomenech P."/>
            <person name="Ribeca P."/>
            <person name="Rubio Cabetas M.J."/>
            <person name="Vlasova A."/>
            <person name="Wirthensohn M."/>
            <person name="Garcia-Mas J."/>
            <person name="Gabaldon T."/>
            <person name="Casacuberta J.M."/>
            <person name="Arus P."/>
        </authorList>
    </citation>
    <scope>NUCLEOTIDE SEQUENCE [LARGE SCALE GENOMIC DNA]</scope>
    <source>
        <strain evidence="2">cv. Texas</strain>
    </source>
</reference>
<dbReference type="OMA" id="PLFQQCE"/>
<evidence type="ECO:0000313" key="2">
    <source>
        <dbReference type="Proteomes" id="UP000327085"/>
    </source>
</evidence>
<gene>
    <name evidence="1" type="ORF">ALMOND_2B032672</name>
</gene>
<keyword evidence="1" id="KW-0648">Protein biosynthesis</keyword>
<dbReference type="GO" id="GO:0048367">
    <property type="term" value="P:shoot system development"/>
    <property type="evidence" value="ECO:0007669"/>
    <property type="project" value="InterPro"/>
</dbReference>
<dbReference type="Pfam" id="PF03087">
    <property type="entry name" value="BPS1"/>
    <property type="match status" value="1"/>
</dbReference>
<dbReference type="Gramene" id="VVA30020">
    <property type="protein sequence ID" value="VVA30020"/>
    <property type="gene ID" value="Prudul26B032672"/>
</dbReference>
<dbReference type="GO" id="GO:0003743">
    <property type="term" value="F:translation initiation factor activity"/>
    <property type="evidence" value="ECO:0007669"/>
    <property type="project" value="UniProtKB-KW"/>
</dbReference>
<name>A0A5E4FRP3_PRUDU</name>
<dbReference type="EMBL" id="CABIKO010000179">
    <property type="protein sequence ID" value="VVA30020.1"/>
    <property type="molecule type" value="Genomic_DNA"/>
</dbReference>
<organism evidence="1 2">
    <name type="scientific">Prunus dulcis</name>
    <name type="common">Almond</name>
    <name type="synonym">Amygdalus dulcis</name>
    <dbReference type="NCBI Taxonomy" id="3755"/>
    <lineage>
        <taxon>Eukaryota</taxon>
        <taxon>Viridiplantae</taxon>
        <taxon>Streptophyta</taxon>
        <taxon>Embryophyta</taxon>
        <taxon>Tracheophyta</taxon>
        <taxon>Spermatophyta</taxon>
        <taxon>Magnoliopsida</taxon>
        <taxon>eudicotyledons</taxon>
        <taxon>Gunneridae</taxon>
        <taxon>Pentapetalae</taxon>
        <taxon>rosids</taxon>
        <taxon>fabids</taxon>
        <taxon>Rosales</taxon>
        <taxon>Rosaceae</taxon>
        <taxon>Amygdaloideae</taxon>
        <taxon>Amygdaleae</taxon>
        <taxon>Prunus</taxon>
    </lineage>
</organism>
<evidence type="ECO:0000313" key="1">
    <source>
        <dbReference type="EMBL" id="VVA30020.1"/>
    </source>
</evidence>
<accession>A0A5E4FRP3</accession>
<sequence>MASASALNPKSNYHIRSISLPSKPHPLFQQCEDHLLRIAASDASSSSSYSSSSISQKLSGLLDLHNCLNELFQLPLTQEAFVRERNEKWVDELLDGSLRLLDVCTAAKDALIHTKECAREIQSIMRRRRGGKSGFTNEVRKYLASRKVVKKAVCKALGTLRTSQKKSTFSSTNKDNVTVALIGVLREVEAVSLTVFESLLSFISGAKSASKMRGWYFVSKLMLTKKVGCEEDKTEINEFADVDAALSSLVCQETSNSDSMVDSENVQSELQQLEMCSQDLEEGLECLFRRLIKNRVSLLNTLSN</sequence>
<dbReference type="InterPro" id="IPR004320">
    <property type="entry name" value="BPS1_pln"/>
</dbReference>
<dbReference type="GO" id="GO:0048364">
    <property type="term" value="P:root development"/>
    <property type="evidence" value="ECO:0007669"/>
    <property type="project" value="InterPro"/>
</dbReference>
<protein>
    <submittedName>
        <fullName evidence="1">PREDICTED: Eukaryotic translation initiation factor 3 subunit</fullName>
    </submittedName>
</protein>
<dbReference type="AlphaFoldDB" id="A0A5E4FRP3"/>